<dbReference type="InterPro" id="IPR043504">
    <property type="entry name" value="Peptidase_S1_PA_chymotrypsin"/>
</dbReference>
<evidence type="ECO:0000256" key="5">
    <source>
        <dbReference type="ARBA" id="ARBA00022825"/>
    </source>
</evidence>
<dbReference type="EC" id="3.4.21.-" evidence="6"/>
<organism evidence="10 11">
    <name type="scientific">Litorilinea aerophila</name>
    <dbReference type="NCBI Taxonomy" id="1204385"/>
    <lineage>
        <taxon>Bacteria</taxon>
        <taxon>Bacillati</taxon>
        <taxon>Chloroflexota</taxon>
        <taxon>Caldilineae</taxon>
        <taxon>Caldilineales</taxon>
        <taxon>Caldilineaceae</taxon>
        <taxon>Litorilinea</taxon>
    </lineage>
</organism>
<dbReference type="PROSITE" id="PS50240">
    <property type="entry name" value="TRYPSIN_DOM"/>
    <property type="match status" value="1"/>
</dbReference>
<evidence type="ECO:0000313" key="10">
    <source>
        <dbReference type="EMBL" id="TQE94203.1"/>
    </source>
</evidence>
<dbReference type="InterPro" id="IPR009003">
    <property type="entry name" value="Peptidase_S1_PA"/>
</dbReference>
<evidence type="ECO:0000313" key="11">
    <source>
        <dbReference type="Proteomes" id="UP000317371"/>
    </source>
</evidence>
<feature type="compositionally biased region" description="Acidic residues" evidence="7">
    <location>
        <begin position="110"/>
        <end position="127"/>
    </location>
</feature>
<keyword evidence="3" id="KW-0732">Signal</keyword>
<evidence type="ECO:0000256" key="3">
    <source>
        <dbReference type="ARBA" id="ARBA00022729"/>
    </source>
</evidence>
<keyword evidence="8" id="KW-0472">Membrane</keyword>
<dbReference type="OrthoDB" id="1855925at2"/>
<dbReference type="Pfam" id="PF00089">
    <property type="entry name" value="Trypsin"/>
    <property type="match status" value="1"/>
</dbReference>
<protein>
    <recommendedName>
        <fullName evidence="6">Serine protease</fullName>
        <ecNumber evidence="6">3.4.21.-</ecNumber>
    </recommendedName>
</protein>
<dbReference type="Gene3D" id="2.40.10.10">
    <property type="entry name" value="Trypsin-like serine proteases"/>
    <property type="match status" value="2"/>
</dbReference>
<dbReference type="PROSITE" id="PS00134">
    <property type="entry name" value="TRYPSIN_HIS"/>
    <property type="match status" value="1"/>
</dbReference>
<feature type="domain" description="Peptidase S1" evidence="9">
    <location>
        <begin position="219"/>
        <end position="481"/>
    </location>
</feature>
<comment type="similarity">
    <text evidence="1 6">Belongs to the peptidase S1B family.</text>
</comment>
<evidence type="ECO:0000259" key="9">
    <source>
        <dbReference type="PROSITE" id="PS50240"/>
    </source>
</evidence>
<dbReference type="SUPFAM" id="SSF50494">
    <property type="entry name" value="Trypsin-like serine proteases"/>
    <property type="match status" value="1"/>
</dbReference>
<dbReference type="InterPro" id="IPR008256">
    <property type="entry name" value="Peptidase_S1B"/>
</dbReference>
<keyword evidence="5 6" id="KW-0720">Serine protease</keyword>
<reference evidence="10 11" key="1">
    <citation type="submission" date="2019-06" db="EMBL/GenBank/DDBJ databases">
        <title>Genome sequence of Litorilinea aerophila BAA-2444.</title>
        <authorList>
            <person name="Maclea K.S."/>
            <person name="Maurais E.G."/>
            <person name="Iannazzi L.C."/>
        </authorList>
    </citation>
    <scope>NUCLEOTIDE SEQUENCE [LARGE SCALE GENOMIC DNA]</scope>
    <source>
        <strain evidence="10 11">ATCC BAA-2444</strain>
    </source>
</reference>
<evidence type="ECO:0000256" key="4">
    <source>
        <dbReference type="ARBA" id="ARBA00022801"/>
    </source>
</evidence>
<keyword evidence="4 6" id="KW-0378">Hydrolase</keyword>
<keyword evidence="8" id="KW-1133">Transmembrane helix</keyword>
<proteinExistence type="inferred from homology"/>
<evidence type="ECO:0000256" key="6">
    <source>
        <dbReference type="RuleBase" id="RU004296"/>
    </source>
</evidence>
<dbReference type="AlphaFoldDB" id="A0A540VDL6"/>
<evidence type="ECO:0000256" key="7">
    <source>
        <dbReference type="SAM" id="MobiDB-lite"/>
    </source>
</evidence>
<keyword evidence="2 6" id="KW-0645">Protease</keyword>
<dbReference type="InParanoid" id="A0A540VDL6"/>
<accession>A0A540VDL6</accession>
<feature type="region of interest" description="Disordered" evidence="7">
    <location>
        <begin position="110"/>
        <end position="130"/>
    </location>
</feature>
<evidence type="ECO:0000256" key="2">
    <source>
        <dbReference type="ARBA" id="ARBA00022670"/>
    </source>
</evidence>
<dbReference type="InterPro" id="IPR001254">
    <property type="entry name" value="Trypsin_dom"/>
</dbReference>
<sequence>MQAPTLVNVGVVSVGAGASRLRRLWLLVMVGVLLFTILRPVASALATGAPLSHDDTSGLLDTSDPCLPNDPYDLETLREVISSDPPPSAPVFINRFLSVQYVATGALIEDPADEPIDPVPDDPGETDPVERPADTVPVQDAVLHVFNTATRHEFAISMHRTMLEEIHRCRIEAGLTSATEGLDDPSAREDLRRIFLPLIQTMASQASGAESGSVQAAARSNGIDTRVIRTPTTAWPWRTISHFSNNCTGTLIGPRHLITAAHCINRRGTNNWFTFTVSPGRDGNNLPYGSSTISPNPAPGQTAWYFTHPQWRNPATTNARQWDWGLIVIPDRLGDQTGWMGYVALPAIILKANNQYNRGYPACGGMRPDVPVNCQPRRLYGDTANCYPGTFRFQGPDGWNRIFNHACDTSGGHSGSPIYQYFFDNSLGKLVPVVDAVHVASECDGGGNSPVCGVFDFYPSVARRTTPGDLTVISWLREVFP</sequence>
<keyword evidence="11" id="KW-1185">Reference proteome</keyword>
<dbReference type="PANTHER" id="PTHR15462:SF8">
    <property type="entry name" value="SERINE PROTEASE"/>
    <property type="match status" value="1"/>
</dbReference>
<dbReference type="InterPro" id="IPR018114">
    <property type="entry name" value="TRYPSIN_HIS"/>
</dbReference>
<evidence type="ECO:0000256" key="1">
    <source>
        <dbReference type="ARBA" id="ARBA00008764"/>
    </source>
</evidence>
<dbReference type="RefSeq" id="WP_141611481.1">
    <property type="nucleotide sequence ID" value="NZ_VIGC02000026.1"/>
</dbReference>
<gene>
    <name evidence="10" type="ORF">FKZ61_17645</name>
</gene>
<comment type="caution">
    <text evidence="10">The sequence shown here is derived from an EMBL/GenBank/DDBJ whole genome shotgun (WGS) entry which is preliminary data.</text>
</comment>
<name>A0A540VDL6_9CHLR</name>
<dbReference type="PANTHER" id="PTHR15462">
    <property type="entry name" value="SERINE PROTEASE"/>
    <property type="match status" value="1"/>
</dbReference>
<feature type="transmembrane region" description="Helical" evidence="8">
    <location>
        <begin position="24"/>
        <end position="42"/>
    </location>
</feature>
<dbReference type="GO" id="GO:0004252">
    <property type="term" value="F:serine-type endopeptidase activity"/>
    <property type="evidence" value="ECO:0007669"/>
    <property type="project" value="InterPro"/>
</dbReference>
<dbReference type="InterPro" id="IPR050966">
    <property type="entry name" value="Glutamyl_endopeptidase"/>
</dbReference>
<keyword evidence="8" id="KW-0812">Transmembrane</keyword>
<dbReference type="EMBL" id="VIGC01000026">
    <property type="protein sequence ID" value="TQE94203.1"/>
    <property type="molecule type" value="Genomic_DNA"/>
</dbReference>
<evidence type="ECO:0000256" key="8">
    <source>
        <dbReference type="SAM" id="Phobius"/>
    </source>
</evidence>
<dbReference type="Proteomes" id="UP000317371">
    <property type="component" value="Unassembled WGS sequence"/>
</dbReference>
<dbReference type="PRINTS" id="PR00839">
    <property type="entry name" value="V8PROTEASE"/>
</dbReference>
<dbReference type="GO" id="GO:0006508">
    <property type="term" value="P:proteolysis"/>
    <property type="evidence" value="ECO:0007669"/>
    <property type="project" value="UniProtKB-KW"/>
</dbReference>